<evidence type="ECO:0000256" key="1">
    <source>
        <dbReference type="SAM" id="MobiDB-lite"/>
    </source>
</evidence>
<feature type="region of interest" description="Disordered" evidence="1">
    <location>
        <begin position="807"/>
        <end position="829"/>
    </location>
</feature>
<evidence type="ECO:0000313" key="2">
    <source>
        <dbReference type="EMBL" id="SVA81873.1"/>
    </source>
</evidence>
<accession>A0A381YZ52</accession>
<feature type="non-terminal residue" evidence="2">
    <location>
        <position position="1362"/>
    </location>
</feature>
<dbReference type="EMBL" id="UINC01019342">
    <property type="protein sequence ID" value="SVA81873.1"/>
    <property type="molecule type" value="Genomic_DNA"/>
</dbReference>
<organism evidence="2">
    <name type="scientific">marine metagenome</name>
    <dbReference type="NCBI Taxonomy" id="408172"/>
    <lineage>
        <taxon>unclassified sequences</taxon>
        <taxon>metagenomes</taxon>
        <taxon>ecological metagenomes</taxon>
    </lineage>
</organism>
<name>A0A381YZ52_9ZZZZ</name>
<reference evidence="2" key="1">
    <citation type="submission" date="2018-05" db="EMBL/GenBank/DDBJ databases">
        <authorList>
            <person name="Lanie J.A."/>
            <person name="Ng W.-L."/>
            <person name="Kazmierczak K.M."/>
            <person name="Andrzejewski T.M."/>
            <person name="Davidsen T.M."/>
            <person name="Wayne K.J."/>
            <person name="Tettelin H."/>
            <person name="Glass J.I."/>
            <person name="Rusch D."/>
            <person name="Podicherti R."/>
            <person name="Tsui H.-C.T."/>
            <person name="Winkler M.E."/>
        </authorList>
    </citation>
    <scope>NUCLEOTIDE SEQUENCE</scope>
</reference>
<protein>
    <submittedName>
        <fullName evidence="2">Uncharacterized protein</fullName>
    </submittedName>
</protein>
<proteinExistence type="predicted"/>
<sequence length="1362" mass="147384">IIAAIITDKFGNATTGTKSSMELYIDETKPAPATLDWVADLELETTVPDGAENSVAAVNYWNIDSDQLTVDLENISNIDDNIVNGKVQLWGNIDTKGWLPLGSEKTISLSNKSSFSISVLATYDDVSIGIEELSNHDDVVAYGYDADQEEWDTMDGKSITIKAIIQDKAGNYREWQGANSMEIAGMQTSDRPMITSATADKEDGWWGPASTNIENSPIKITLTANAPEGIKVTGTPSIDLETGSTLTGSAVFVSGSESNSLVFDYIPREGETTLANDNGGALQFKLTNDEAIIDLNGGLMHSLRGNKLIYGDDNTGSPLLPKPNDVTEATGENVKLSLDENKDLKIDGVNPYYVNSSGQQEMDIYNIYLDGSDQRTGYYNYNTEKVRFRFYFRITTNDNVLDDNGERVDMSLMTDQFTDADCNAPNCGKIQLKAAAVMVGETPDSYTNLVTATTIQYANISGIDNNNGLTSGADYAYQEIEFNASPNTEAVIDDVDFEGLSAVKIGNTFKEGSSLTFKAVITDLAGNERTTDVYSTAIEVDQRRPNLDGLTTGLVVTDAADHDDVNVVSGYWNSHNTGLQVTVPLPTGDESLVGGAVIILGKKEQDPLFMDLGLNNITSTSQYSYNALYDIDQDEYDNSLTTVPSTGTFLPEELTNNYEGVEEITDYAHGAVLTFAARVYDVAGNYDDMAESDTKLIVDLVHPYITEVTSLNPDGAYKAGDIINISVITSENITAPTGSGAKNSTLDLAVSGGDEGNDPLISAPFRNASNDTIYYKYTVNLNGCDESIVGHDTEALCDAGADAHSDQSPGHFISNNTNESSEDGDPTMFTEDDRLNYVATTSLDVKTVTTVNVIADGGGLIDVAGNNLNPELPELTDPEALKQKKNIIIDTEPPAVQFTYFEGAAGSASDNLVSSNTGTLTIRATFTDSIQMSSNPTLQIILPPNLDPTITNRDTIPSAEMTRTASRQYDYTLDLTLYDSAHTVVTIPPTTTNHLLISLTANDKAGNPIHPFKTDFSEYPSIDLLLGMGDPLWQTGSPVGNGDIVRDSAIVVFDNINPSFLNNPLMRLQPDSNSYVNNTTVSQAAYELSEDLASGYITWTAKPGSIPEDPDIPDGGYVVVLNGNELLESNNANNSILTDLMNQEALTLKDSAQYTVTWTGTDLAGNEQSEPGEPNPFVSTTVTYDKTNPKVYIDYKFDVVKSGYSDTICWVYFNERVNPDPGYKPKISIQFLDDPNTIIDESALLLPIEDADMTIVSINGVEDSTKWFYEGTIPFVFDSSEISCATNVTITAQDLAGNLLPTPLTRCDEFIVDHDTETLCDAGADAHSDELGGHYVRFNGCDEFIVDHDTETLCDAGADAHS</sequence>
<gene>
    <name evidence="2" type="ORF">METZ01_LOCUS134727</name>
</gene>
<feature type="non-terminal residue" evidence="2">
    <location>
        <position position="1"/>
    </location>
</feature>